<evidence type="ECO:0000259" key="2">
    <source>
        <dbReference type="Pfam" id="PF01029"/>
    </source>
</evidence>
<accession>B3PM53</accession>
<dbReference type="eggNOG" id="COG0781">
    <property type="taxonomic scope" value="Bacteria"/>
</dbReference>
<dbReference type="Proteomes" id="UP000008812">
    <property type="component" value="Chromosome"/>
</dbReference>
<evidence type="ECO:0000313" key="3">
    <source>
        <dbReference type="EMBL" id="ACF07105.1"/>
    </source>
</evidence>
<dbReference type="EMBL" id="CP001047">
    <property type="protein sequence ID" value="ACF07105.1"/>
    <property type="molecule type" value="Genomic_DNA"/>
</dbReference>
<reference evidence="3 4" key="1">
    <citation type="journal article" date="2008" name="Infect. Immun.">
        <title>Genome of Mycoplasma arthritidis.</title>
        <authorList>
            <person name="Dybvig K."/>
            <person name="Zuhua C."/>
            <person name="Lao P."/>
            <person name="Jordan D.S."/>
            <person name="French C.T."/>
            <person name="Tu A.H."/>
            <person name="Loraine A.E."/>
        </authorList>
    </citation>
    <scope>NUCLEOTIDE SEQUENCE [LARGE SCALE GENOMIC DNA]</scope>
    <source>
        <strain evidence="3 4">158L3-1</strain>
    </source>
</reference>
<evidence type="ECO:0000313" key="4">
    <source>
        <dbReference type="Proteomes" id="UP000008812"/>
    </source>
</evidence>
<name>B3PM53_META1</name>
<evidence type="ECO:0000256" key="1">
    <source>
        <dbReference type="ARBA" id="ARBA00022884"/>
    </source>
</evidence>
<organism evidence="3 4">
    <name type="scientific">Metamycoplasma arthritidis (strain 158L3-1)</name>
    <name type="common">Mycoplasma arthritidis</name>
    <dbReference type="NCBI Taxonomy" id="243272"/>
    <lineage>
        <taxon>Bacteria</taxon>
        <taxon>Bacillati</taxon>
        <taxon>Mycoplasmatota</taxon>
        <taxon>Mycoplasmoidales</taxon>
        <taxon>Metamycoplasmataceae</taxon>
        <taxon>Metamycoplasma</taxon>
    </lineage>
</organism>
<dbReference type="KEGG" id="mat:MARTH_orf181"/>
<proteinExistence type="predicted"/>
<keyword evidence="4" id="KW-1185">Reference proteome</keyword>
<dbReference type="Pfam" id="PF01029">
    <property type="entry name" value="NusB"/>
    <property type="match status" value="1"/>
</dbReference>
<dbReference type="InterPro" id="IPR006027">
    <property type="entry name" value="NusB_RsmB_TIM44"/>
</dbReference>
<feature type="domain" description="NusB/RsmB/TIM44" evidence="2">
    <location>
        <begin position="72"/>
        <end position="140"/>
    </location>
</feature>
<dbReference type="GO" id="GO:0003723">
    <property type="term" value="F:RNA binding"/>
    <property type="evidence" value="ECO:0007669"/>
    <property type="project" value="UniProtKB-KW"/>
</dbReference>
<dbReference type="HOGENOM" id="CLU_087843_5_0_14"/>
<dbReference type="AlphaFoldDB" id="B3PM53"/>
<gene>
    <name evidence="3" type="primary">nusB</name>
    <name evidence="3" type="ordered locus">MARTH_orf181</name>
</gene>
<dbReference type="GO" id="GO:0006355">
    <property type="term" value="P:regulation of DNA-templated transcription"/>
    <property type="evidence" value="ECO:0007669"/>
    <property type="project" value="InterPro"/>
</dbReference>
<keyword evidence="1" id="KW-0694">RNA-binding</keyword>
<sequence>MESNKQKDQTQKKSVFLLKKYNERVKLITFIYQSELFEEKIDVNYLFEHFDLSKRELDSLTIISEKYDLFQSIAKRSILEQWTWQRIQPLARAIIIYGIFELFFNSPKVVINEMVNIAKSFIPDDSTYKFVNRTLDMIAKSPQFAKEA</sequence>
<dbReference type="RefSeq" id="WP_012498062.1">
    <property type="nucleotide sequence ID" value="NC_011025.1"/>
</dbReference>
<protein>
    <submittedName>
        <fullName evidence="3">Transcription termination factor</fullName>
    </submittedName>
</protein>
<dbReference type="SUPFAM" id="SSF48013">
    <property type="entry name" value="NusB-like"/>
    <property type="match status" value="1"/>
</dbReference>
<dbReference type="InterPro" id="IPR035926">
    <property type="entry name" value="NusB-like_sf"/>
</dbReference>
<dbReference type="Gene3D" id="1.10.940.10">
    <property type="entry name" value="NusB-like"/>
    <property type="match status" value="1"/>
</dbReference>
<dbReference type="STRING" id="243272.MARTH_orf181"/>